<gene>
    <name evidence="1" type="ORF">ACFO9E_24110</name>
</gene>
<protein>
    <recommendedName>
        <fullName evidence="3">HEAT repeat domain-containing protein</fullName>
    </recommendedName>
</protein>
<dbReference type="InterPro" id="IPR011989">
    <property type="entry name" value="ARM-like"/>
</dbReference>
<name>A0ABV9GCI6_9ACTN</name>
<dbReference type="RefSeq" id="WP_381199277.1">
    <property type="nucleotide sequence ID" value="NZ_JBHSFE010000019.1"/>
</dbReference>
<organism evidence="1 2">
    <name type="scientific">Streptomyces maoxianensis</name>
    <dbReference type="NCBI Taxonomy" id="1459942"/>
    <lineage>
        <taxon>Bacteria</taxon>
        <taxon>Bacillati</taxon>
        <taxon>Actinomycetota</taxon>
        <taxon>Actinomycetes</taxon>
        <taxon>Kitasatosporales</taxon>
        <taxon>Streptomycetaceae</taxon>
        <taxon>Streptomyces</taxon>
    </lineage>
</organism>
<dbReference type="Proteomes" id="UP001595993">
    <property type="component" value="Unassembled WGS sequence"/>
</dbReference>
<comment type="caution">
    <text evidence="1">The sequence shown here is derived from an EMBL/GenBank/DDBJ whole genome shotgun (WGS) entry which is preliminary data.</text>
</comment>
<proteinExistence type="predicted"/>
<dbReference type="InterPro" id="IPR016024">
    <property type="entry name" value="ARM-type_fold"/>
</dbReference>
<accession>A0ABV9GCI6</accession>
<evidence type="ECO:0000313" key="1">
    <source>
        <dbReference type="EMBL" id="MFC4610855.1"/>
    </source>
</evidence>
<dbReference type="EMBL" id="JBHSFE010000019">
    <property type="protein sequence ID" value="MFC4610855.1"/>
    <property type="molecule type" value="Genomic_DNA"/>
</dbReference>
<evidence type="ECO:0008006" key="3">
    <source>
        <dbReference type="Google" id="ProtNLM"/>
    </source>
</evidence>
<evidence type="ECO:0000313" key="2">
    <source>
        <dbReference type="Proteomes" id="UP001595993"/>
    </source>
</evidence>
<reference evidence="2" key="1">
    <citation type="journal article" date="2019" name="Int. J. Syst. Evol. Microbiol.">
        <title>The Global Catalogue of Microorganisms (GCM) 10K type strain sequencing project: providing services to taxonomists for standard genome sequencing and annotation.</title>
        <authorList>
            <consortium name="The Broad Institute Genomics Platform"/>
            <consortium name="The Broad Institute Genome Sequencing Center for Infectious Disease"/>
            <person name="Wu L."/>
            <person name="Ma J."/>
        </authorList>
    </citation>
    <scope>NUCLEOTIDE SEQUENCE [LARGE SCALE GENOMIC DNA]</scope>
    <source>
        <strain evidence="2">CGMCC 4.7139</strain>
    </source>
</reference>
<keyword evidence="2" id="KW-1185">Reference proteome</keyword>
<dbReference type="SUPFAM" id="SSF48371">
    <property type="entry name" value="ARM repeat"/>
    <property type="match status" value="1"/>
</dbReference>
<sequence>MIRDFPARWATAGRLMDGEPVHTVIDTADAAAWTALDIGIREWVQPQPTLLPSRARIDGRRIAWNRNAGLKVVRRVHAPLSENELVLALCHLDGRIREAVIDRVAHFPELLPLVVIRCADWAAPVRERARTLLADALPRVSGPDLVTLAALVLRVARRGQGAFARDLLDRTLRQGTQENVEALLASEDRATRRFAHRLAIQERLLSPARLARAASGDDDVVIQDVCAGAAIATVRDSAYHEVLGPLLGSRQPRVRSAGVTALRRAGRPAQAQPFLADRSGLVRACARWVLRQHGTDPLLLYRALCADPSALDLPPAAPLGLAECGSRTDAVLLVPLLGHPSGAVRAGAVAGLRVLDRADTELLLPLLDDPSPAVAREAATALLPSADRLPEAWLTLRLTANRPVHTRKAAFRLLRARGGVAQLRAAVQLLTDEDPRLKALAGPAIQLWVVPPAGVPRGDAEVAALLDRCTHLFSDYVLARLRQELGITG</sequence>
<dbReference type="Gene3D" id="1.25.10.10">
    <property type="entry name" value="Leucine-rich Repeat Variant"/>
    <property type="match status" value="1"/>
</dbReference>